<evidence type="ECO:0000313" key="4">
    <source>
        <dbReference type="Proteomes" id="UP000663651"/>
    </source>
</evidence>
<reference evidence="3 4" key="1">
    <citation type="submission" date="2021-03" db="EMBL/GenBank/DDBJ databases">
        <title>Geobacter metallireducens gen. nov. sp. nov., a microorganism capable of coupling the complete oxidation of organic compounds to the reduction of iron and other metals.</title>
        <authorList>
            <person name="Li Y."/>
        </authorList>
    </citation>
    <scope>NUCLEOTIDE SEQUENCE [LARGE SCALE GENOMIC DNA]</scope>
    <source>
        <strain evidence="3 4">Jerry-YX</strain>
    </source>
</reference>
<keyword evidence="4" id="KW-1185">Reference proteome</keyword>
<dbReference type="Gene3D" id="3.40.190.10">
    <property type="entry name" value="Periplasmic binding protein-like II"/>
    <property type="match status" value="2"/>
</dbReference>
<evidence type="ECO:0000259" key="2">
    <source>
        <dbReference type="SMART" id="SM00062"/>
    </source>
</evidence>
<dbReference type="RefSeq" id="WP_207162580.1">
    <property type="nucleotide sequence ID" value="NZ_CP071382.1"/>
</dbReference>
<name>A0ABX7Q0Y3_9BACT</name>
<dbReference type="InterPro" id="IPR015168">
    <property type="entry name" value="SsuA/THI5"/>
</dbReference>
<dbReference type="CDD" id="cd01008">
    <property type="entry name" value="PBP2_NrtA_SsuA_CpmA_like"/>
    <property type="match status" value="1"/>
</dbReference>
<comment type="similarity">
    <text evidence="1">Belongs to the bacterial solute-binding protein SsuA/TauA family.</text>
</comment>
<dbReference type="Pfam" id="PF09084">
    <property type="entry name" value="NMT1"/>
    <property type="match status" value="1"/>
</dbReference>
<evidence type="ECO:0000256" key="1">
    <source>
        <dbReference type="ARBA" id="ARBA00010742"/>
    </source>
</evidence>
<protein>
    <submittedName>
        <fullName evidence="3">NrtA/SsuA/CpmA family ABC transporter substrate-binding protein</fullName>
    </submittedName>
</protein>
<organism evidence="3 4">
    <name type="scientific">Geobacter benzoatilyticus</name>
    <dbReference type="NCBI Taxonomy" id="2815309"/>
    <lineage>
        <taxon>Bacteria</taxon>
        <taxon>Pseudomonadati</taxon>
        <taxon>Thermodesulfobacteriota</taxon>
        <taxon>Desulfuromonadia</taxon>
        <taxon>Geobacterales</taxon>
        <taxon>Geobacteraceae</taxon>
        <taxon>Geobacter</taxon>
    </lineage>
</organism>
<accession>A0ABX7Q0Y3</accession>
<sequence length="313" mass="34513">MKASRSSKSSAPPEHLVFAVAALLDSVPALVADRQGYFKGEGLDVEVKMYSTGKDALAAVRRGEADFATVADFPFVLAVLDGADIQVLATICKSGRENSIVARRDRGITEQEHIRGKVVGVIPGTSSEFLLDEFLIMKGIPHTDLTVVELKPEETVNALLAGKVDAVSTWSQYTAQLLKSLGNNGVRFFSEETYQMYWNIVATRKFVNGNKDSVRKFVKALDRANNYIMHDEDGAQKVVLSSLKLEPAQLKDVWDDYEFDLSLDHTLPITLESQARWVCKRKGVAVSDVPNFHGFVYMDALLGIKPAAVTVMR</sequence>
<evidence type="ECO:0000313" key="3">
    <source>
        <dbReference type="EMBL" id="QSV44766.1"/>
    </source>
</evidence>
<dbReference type="EMBL" id="CP071382">
    <property type="protein sequence ID" value="QSV44766.1"/>
    <property type="molecule type" value="Genomic_DNA"/>
</dbReference>
<dbReference type="InterPro" id="IPR001638">
    <property type="entry name" value="Solute-binding_3/MltF_N"/>
</dbReference>
<feature type="domain" description="Solute-binding protein family 3/N-terminal" evidence="2">
    <location>
        <begin position="17"/>
        <end position="231"/>
    </location>
</feature>
<dbReference type="SMART" id="SM00062">
    <property type="entry name" value="PBPb"/>
    <property type="match status" value="1"/>
</dbReference>
<dbReference type="PANTHER" id="PTHR30024">
    <property type="entry name" value="ALIPHATIC SULFONATES-BINDING PROTEIN-RELATED"/>
    <property type="match status" value="1"/>
</dbReference>
<proteinExistence type="inferred from homology"/>
<gene>
    <name evidence="3" type="ORF">JZM60_11400</name>
</gene>
<dbReference type="Proteomes" id="UP000663651">
    <property type="component" value="Chromosome"/>
</dbReference>
<dbReference type="SUPFAM" id="SSF53850">
    <property type="entry name" value="Periplasmic binding protein-like II"/>
    <property type="match status" value="1"/>
</dbReference>